<dbReference type="Pfam" id="PF04434">
    <property type="entry name" value="SWIM"/>
    <property type="match status" value="1"/>
</dbReference>
<reference evidence="3 4" key="1">
    <citation type="journal article" date="2021" name="Genome Biol. Evol.">
        <title>Complete Genome Sequencing of a Novel Gloeobacter Species from a Waterfall Cave in Mexico.</title>
        <authorList>
            <person name="Saw J.H."/>
            <person name="Cardona T."/>
            <person name="Montejano G."/>
        </authorList>
    </citation>
    <scope>NUCLEOTIDE SEQUENCE [LARGE SCALE GENOMIC DNA]</scope>
    <source>
        <strain evidence="3">MG652769</strain>
    </source>
</reference>
<sequence>MNSDPAKASQEAAAKVFASQWWAQRWIDVLESFGWTQRLARGRNYARGGNVLAMEFQGSKVKAKVQGTAPTPYDVTLFLDRFSDEQWQEVIETLAGRAIFAAKLLAGEMPQNIEEAFIASGLSLFPFNKWDIHSQCSCPDSANPCKHIAAVYYLMGERFDQDPFVLFALRGRSRTQILQRLRELRGSGTTAPSESAATELTAPPVPPLKAQGFWQLAGDLDPSLVAILPPPSQETVLDVLGPPPIEGAEPVVHYFKGTYAQVRNWAMAAALGAE</sequence>
<dbReference type="PROSITE" id="PS50966">
    <property type="entry name" value="ZF_SWIM"/>
    <property type="match status" value="1"/>
</dbReference>
<protein>
    <submittedName>
        <fullName evidence="3">SWIM zinc finger family protein</fullName>
    </submittedName>
</protein>
<dbReference type="PANTHER" id="PTHR38133:SF1">
    <property type="entry name" value="SLR1429 PROTEIN"/>
    <property type="match status" value="1"/>
</dbReference>
<feature type="domain" description="SWIM-type" evidence="2">
    <location>
        <begin position="121"/>
        <end position="156"/>
    </location>
</feature>
<dbReference type="RefSeq" id="WP_230840537.1">
    <property type="nucleotide sequence ID" value="NZ_CP063845.1"/>
</dbReference>
<evidence type="ECO:0000256" key="1">
    <source>
        <dbReference type="PROSITE-ProRule" id="PRU00325"/>
    </source>
</evidence>
<organism evidence="3 4">
    <name type="scientific">Gloeobacter morelensis MG652769</name>
    <dbReference type="NCBI Taxonomy" id="2781736"/>
    <lineage>
        <taxon>Bacteria</taxon>
        <taxon>Bacillati</taxon>
        <taxon>Cyanobacteriota</taxon>
        <taxon>Cyanophyceae</taxon>
        <taxon>Gloeobacterales</taxon>
        <taxon>Gloeobacteraceae</taxon>
        <taxon>Gloeobacter</taxon>
        <taxon>Gloeobacter morelensis</taxon>
    </lineage>
</organism>
<accession>A0ABY3PIK7</accession>
<evidence type="ECO:0000313" key="3">
    <source>
        <dbReference type="EMBL" id="UFP93508.1"/>
    </source>
</evidence>
<dbReference type="Proteomes" id="UP001054846">
    <property type="component" value="Chromosome"/>
</dbReference>
<keyword evidence="1" id="KW-0863">Zinc-finger</keyword>
<evidence type="ECO:0000259" key="2">
    <source>
        <dbReference type="PROSITE" id="PS50966"/>
    </source>
</evidence>
<dbReference type="EMBL" id="CP063845">
    <property type="protein sequence ID" value="UFP93508.1"/>
    <property type="molecule type" value="Genomic_DNA"/>
</dbReference>
<evidence type="ECO:0000313" key="4">
    <source>
        <dbReference type="Proteomes" id="UP001054846"/>
    </source>
</evidence>
<dbReference type="InterPro" id="IPR007527">
    <property type="entry name" value="Znf_SWIM"/>
</dbReference>
<dbReference type="PANTHER" id="PTHR38133">
    <property type="entry name" value="SLR1429 PROTEIN"/>
    <property type="match status" value="1"/>
</dbReference>
<keyword evidence="1" id="KW-0862">Zinc</keyword>
<keyword evidence="1" id="KW-0479">Metal-binding</keyword>
<keyword evidence="4" id="KW-1185">Reference proteome</keyword>
<name>A0ABY3PIK7_9CYAN</name>
<gene>
    <name evidence="3" type="ORF">ISF26_17170</name>
</gene>
<proteinExistence type="predicted"/>